<keyword evidence="2 5" id="KW-0285">Flavoprotein</keyword>
<dbReference type="RefSeq" id="WP_123201824.1">
    <property type="nucleotide sequence ID" value="NZ_RJMB01000013.1"/>
</dbReference>
<feature type="binding site" evidence="5 6">
    <location>
        <position position="133"/>
    </location>
    <ligand>
        <name>substrate</name>
    </ligand>
</feature>
<comment type="cofactor">
    <cofactor evidence="5 7">
        <name>FMN</name>
        <dbReference type="ChEBI" id="CHEBI:58210"/>
    </cofactor>
    <text evidence="5 7">Binds 1 FMN per subunit.</text>
</comment>
<feature type="binding site" evidence="5 7">
    <location>
        <begin position="78"/>
        <end position="79"/>
    </location>
    <ligand>
        <name>FMN</name>
        <dbReference type="ChEBI" id="CHEBI:58210"/>
    </ligand>
</feature>
<proteinExistence type="inferred from homology"/>
<dbReference type="InterPro" id="IPR000659">
    <property type="entry name" value="Pyridox_Oxase"/>
</dbReference>
<evidence type="ECO:0000256" key="4">
    <source>
        <dbReference type="ARBA" id="ARBA00023002"/>
    </source>
</evidence>
<evidence type="ECO:0000256" key="6">
    <source>
        <dbReference type="PIRSR" id="PIRSR000190-1"/>
    </source>
</evidence>
<keyword evidence="3 5" id="KW-0288">FMN</keyword>
<feature type="binding site" evidence="5 7">
    <location>
        <begin position="143"/>
        <end position="144"/>
    </location>
    <ligand>
        <name>FMN</name>
        <dbReference type="ChEBI" id="CHEBI:58210"/>
    </ligand>
</feature>
<evidence type="ECO:0000313" key="10">
    <source>
        <dbReference type="EMBL" id="RNL83991.1"/>
    </source>
</evidence>
<dbReference type="GO" id="GO:0004733">
    <property type="term" value="F:pyridoxamine phosphate oxidase activity"/>
    <property type="evidence" value="ECO:0007669"/>
    <property type="project" value="UniProtKB-UniRule"/>
</dbReference>
<comment type="pathway">
    <text evidence="5">Cofactor metabolism; pyridoxal 5'-phosphate salvage; pyridoxal 5'-phosphate from pyridoxamine 5'-phosphate: step 1/1.</text>
</comment>
<dbReference type="InterPro" id="IPR019740">
    <property type="entry name" value="Pyridox_Oxase_CS"/>
</dbReference>
<feature type="binding site" evidence="5 7">
    <location>
        <position position="85"/>
    </location>
    <ligand>
        <name>FMN</name>
        <dbReference type="ChEBI" id="CHEBI:58210"/>
    </ligand>
</feature>
<feature type="domain" description="Pyridoxine 5'-phosphate oxidase dimerisation C-terminal" evidence="9">
    <location>
        <begin position="176"/>
        <end position="221"/>
    </location>
</feature>
<dbReference type="NCBIfam" id="NF004231">
    <property type="entry name" value="PRK05679.1"/>
    <property type="match status" value="1"/>
</dbReference>
<evidence type="ECO:0000256" key="2">
    <source>
        <dbReference type="ARBA" id="ARBA00022630"/>
    </source>
</evidence>
<dbReference type="HAMAP" id="MF_01629">
    <property type="entry name" value="PdxH"/>
    <property type="match status" value="1"/>
</dbReference>
<dbReference type="PANTHER" id="PTHR10851">
    <property type="entry name" value="PYRIDOXINE-5-PHOSPHATE OXIDASE"/>
    <property type="match status" value="1"/>
</dbReference>
<dbReference type="PIRSF" id="PIRSF000190">
    <property type="entry name" value="Pyd_amn-ph_oxd"/>
    <property type="match status" value="1"/>
</dbReference>
<dbReference type="Proteomes" id="UP000269198">
    <property type="component" value="Unassembled WGS sequence"/>
</dbReference>
<comment type="catalytic activity">
    <reaction evidence="5">
        <text>pyridoxamine 5'-phosphate + O2 + H2O = pyridoxal 5'-phosphate + H2O2 + NH4(+)</text>
        <dbReference type="Rhea" id="RHEA:15817"/>
        <dbReference type="ChEBI" id="CHEBI:15377"/>
        <dbReference type="ChEBI" id="CHEBI:15379"/>
        <dbReference type="ChEBI" id="CHEBI:16240"/>
        <dbReference type="ChEBI" id="CHEBI:28938"/>
        <dbReference type="ChEBI" id="CHEBI:58451"/>
        <dbReference type="ChEBI" id="CHEBI:597326"/>
        <dbReference type="EC" id="1.4.3.5"/>
    </reaction>
</comment>
<evidence type="ECO:0000256" key="1">
    <source>
        <dbReference type="ARBA" id="ARBA00007301"/>
    </source>
</evidence>
<evidence type="ECO:0000259" key="8">
    <source>
        <dbReference type="Pfam" id="PF01243"/>
    </source>
</evidence>
<dbReference type="OrthoDB" id="9780392at2"/>
<dbReference type="InterPro" id="IPR012349">
    <property type="entry name" value="Split_barrel_FMN-bd"/>
</dbReference>
<dbReference type="GO" id="GO:0010181">
    <property type="term" value="F:FMN binding"/>
    <property type="evidence" value="ECO:0007669"/>
    <property type="project" value="UniProtKB-UniRule"/>
</dbReference>
<evidence type="ECO:0000259" key="9">
    <source>
        <dbReference type="Pfam" id="PF10590"/>
    </source>
</evidence>
<evidence type="ECO:0000256" key="3">
    <source>
        <dbReference type="ARBA" id="ARBA00022643"/>
    </source>
</evidence>
<dbReference type="SUPFAM" id="SSF50475">
    <property type="entry name" value="FMN-binding split barrel"/>
    <property type="match status" value="1"/>
</dbReference>
<comment type="similarity">
    <text evidence="1 5">Belongs to the pyridoxamine 5'-phosphate oxidase family.</text>
</comment>
<sequence length="221" mass="25698">MNQCDFADLREPYEGSPLRRDDLAAHPMEQFHVWFTRVRAAGLGEPNAMVLATVEPRGVPRARTVLLKGYDRTGLRFFTNYRSRKGTALLENPNVSVVFPWHPVRCQVSVSGRAERLSDAENDAYFATRPRGSRIGAWASESQSSPVTDREELEERFRRCEDAWAEYAEIPRPDYWGGFRILPTEVEFWQGQADRMHDRFRYRLRSTERDGEGWEIERLSP</sequence>
<feature type="binding site" evidence="5 7">
    <location>
        <position position="199"/>
    </location>
    <ligand>
        <name>FMN</name>
        <dbReference type="ChEBI" id="CHEBI:58210"/>
    </ligand>
</feature>
<gene>
    <name evidence="5 10" type="primary">pdxH</name>
    <name evidence="10" type="ORF">EFW17_13975</name>
</gene>
<dbReference type="EC" id="1.4.3.5" evidence="5"/>
<dbReference type="EMBL" id="RJMB01000013">
    <property type="protein sequence ID" value="RNL83991.1"/>
    <property type="molecule type" value="Genomic_DNA"/>
</dbReference>
<evidence type="ECO:0000256" key="7">
    <source>
        <dbReference type="PIRSR" id="PIRSR000190-2"/>
    </source>
</evidence>
<keyword evidence="5" id="KW-0664">Pyridoxine biosynthesis</keyword>
<dbReference type="UniPathway" id="UPA01068">
    <property type="reaction ID" value="UER00304"/>
</dbReference>
<accession>A0A3N0E818</accession>
<feature type="binding site" evidence="5 7">
    <location>
        <position position="84"/>
    </location>
    <ligand>
        <name>FMN</name>
        <dbReference type="ChEBI" id="CHEBI:58210"/>
    </ligand>
</feature>
<feature type="binding site" evidence="5 7">
    <location>
        <position position="189"/>
    </location>
    <ligand>
        <name>FMN</name>
        <dbReference type="ChEBI" id="CHEBI:58210"/>
    </ligand>
</feature>
<dbReference type="AlphaFoldDB" id="A0A3N0E818"/>
<dbReference type="GO" id="GO:0008615">
    <property type="term" value="P:pyridoxine biosynthetic process"/>
    <property type="evidence" value="ECO:0007669"/>
    <property type="project" value="UniProtKB-UniRule"/>
</dbReference>
<feature type="binding site" evidence="5 7">
    <location>
        <position position="107"/>
    </location>
    <ligand>
        <name>FMN</name>
        <dbReference type="ChEBI" id="CHEBI:58210"/>
    </ligand>
</feature>
<feature type="domain" description="Pyridoxamine 5'-phosphate oxidase N-terminal" evidence="8">
    <location>
        <begin position="41"/>
        <end position="159"/>
    </location>
</feature>
<dbReference type="NCBIfam" id="TIGR00558">
    <property type="entry name" value="pdxH"/>
    <property type="match status" value="1"/>
</dbReference>
<feature type="binding site" evidence="6">
    <location>
        <begin position="10"/>
        <end position="13"/>
    </location>
    <ligand>
        <name>substrate</name>
    </ligand>
</feature>
<protein>
    <recommendedName>
        <fullName evidence="5">Pyridoxine/pyridoxamine 5'-phosphate oxidase</fullName>
        <ecNumber evidence="5">1.4.3.5</ecNumber>
    </recommendedName>
    <alternativeName>
        <fullName evidence="5">PNP/PMP oxidase</fullName>
        <shortName evidence="5">PNPOx</shortName>
    </alternativeName>
    <alternativeName>
        <fullName evidence="5">Pyridoxal 5'-phosphate synthase</fullName>
    </alternativeName>
</protein>
<comment type="catalytic activity">
    <reaction evidence="5">
        <text>pyridoxine 5'-phosphate + O2 = pyridoxal 5'-phosphate + H2O2</text>
        <dbReference type="Rhea" id="RHEA:15149"/>
        <dbReference type="ChEBI" id="CHEBI:15379"/>
        <dbReference type="ChEBI" id="CHEBI:16240"/>
        <dbReference type="ChEBI" id="CHEBI:58589"/>
        <dbReference type="ChEBI" id="CHEBI:597326"/>
        <dbReference type="EC" id="1.4.3.5"/>
    </reaction>
</comment>
<feature type="binding site" evidence="5 6">
    <location>
        <position position="125"/>
    </location>
    <ligand>
        <name>substrate</name>
    </ligand>
</feature>
<reference evidence="10 11" key="1">
    <citation type="submission" date="2018-11" db="EMBL/GenBank/DDBJ databases">
        <title>The genome draft of YIM 96095.</title>
        <authorList>
            <person name="Tang S.-K."/>
            <person name="Chunyu W.-X."/>
            <person name="Feng Y.-Z."/>
        </authorList>
    </citation>
    <scope>NUCLEOTIDE SEQUENCE [LARGE SCALE GENOMIC DNA]</scope>
    <source>
        <strain evidence="10 11">YIM 96095</strain>
    </source>
</reference>
<dbReference type="Pfam" id="PF10590">
    <property type="entry name" value="PNP_phzG_C"/>
    <property type="match status" value="1"/>
</dbReference>
<comment type="caution">
    <text evidence="10">The sequence shown here is derived from an EMBL/GenBank/DDBJ whole genome shotgun (WGS) entry which is preliminary data.</text>
</comment>
<dbReference type="InterPro" id="IPR011576">
    <property type="entry name" value="Pyridox_Oxase_N"/>
</dbReference>
<keyword evidence="4 5" id="KW-0560">Oxidoreductase</keyword>
<feature type="binding site" evidence="5 6">
    <location>
        <position position="68"/>
    </location>
    <ligand>
        <name>substrate</name>
    </ligand>
</feature>
<dbReference type="Pfam" id="PF01243">
    <property type="entry name" value="PNPOx_N"/>
    <property type="match status" value="1"/>
</dbReference>
<name>A0A3N0E818_9ACTN</name>
<comment type="function">
    <text evidence="5">Catalyzes the oxidation of either pyridoxine 5'-phosphate (PNP) or pyridoxamine 5'-phosphate (PMP) into pyridoxal 5'-phosphate (PLP).</text>
</comment>
<feature type="binding site" evidence="5 7">
    <location>
        <begin position="63"/>
        <end position="68"/>
    </location>
    <ligand>
        <name>FMN</name>
        <dbReference type="ChEBI" id="CHEBI:58210"/>
    </ligand>
</feature>
<dbReference type="PROSITE" id="PS01064">
    <property type="entry name" value="PYRIDOX_OXIDASE"/>
    <property type="match status" value="1"/>
</dbReference>
<dbReference type="PANTHER" id="PTHR10851:SF0">
    <property type="entry name" value="PYRIDOXINE-5'-PHOSPHATE OXIDASE"/>
    <property type="match status" value="1"/>
</dbReference>
<feature type="binding site" evidence="5 6">
    <location>
        <position position="129"/>
    </location>
    <ligand>
        <name>substrate</name>
    </ligand>
</feature>
<comment type="subunit">
    <text evidence="5">Homodimer.</text>
</comment>
<keyword evidence="11" id="KW-1185">Reference proteome</keyword>
<comment type="pathway">
    <text evidence="5">Cofactor metabolism; pyridoxal 5'-phosphate salvage; pyridoxal 5'-phosphate from pyridoxine 5'-phosphate: step 1/1.</text>
</comment>
<dbReference type="InterPro" id="IPR019576">
    <property type="entry name" value="Pyridoxamine_oxidase_dimer_C"/>
</dbReference>
<feature type="binding site" evidence="5 6">
    <location>
        <begin position="195"/>
        <end position="197"/>
    </location>
    <ligand>
        <name>substrate</name>
    </ligand>
</feature>
<evidence type="ECO:0000256" key="5">
    <source>
        <dbReference type="HAMAP-Rule" id="MF_01629"/>
    </source>
</evidence>
<organism evidence="10 11">
    <name type="scientific">Halostreptopolyspora alba</name>
    <dbReference type="NCBI Taxonomy" id="2487137"/>
    <lineage>
        <taxon>Bacteria</taxon>
        <taxon>Bacillati</taxon>
        <taxon>Actinomycetota</taxon>
        <taxon>Actinomycetes</taxon>
        <taxon>Streptosporangiales</taxon>
        <taxon>Nocardiopsidaceae</taxon>
        <taxon>Halostreptopolyspora</taxon>
    </lineage>
</organism>
<dbReference type="Gene3D" id="2.30.110.10">
    <property type="entry name" value="Electron Transport, Fmn-binding Protein, Chain A"/>
    <property type="match status" value="1"/>
</dbReference>
<evidence type="ECO:0000313" key="11">
    <source>
        <dbReference type="Proteomes" id="UP000269198"/>
    </source>
</evidence>